<gene>
    <name evidence="2" type="ORF">SR894_18425</name>
</gene>
<dbReference type="InterPro" id="IPR049514">
    <property type="entry name" value="Fic-like_C"/>
</dbReference>
<dbReference type="Pfam" id="PF21247">
    <property type="entry name" value="Fic-like_C"/>
    <property type="match status" value="1"/>
</dbReference>
<evidence type="ECO:0000313" key="2">
    <source>
        <dbReference type="EMBL" id="WQH15231.1"/>
    </source>
</evidence>
<evidence type="ECO:0000313" key="3">
    <source>
        <dbReference type="Proteomes" id="UP001324794"/>
    </source>
</evidence>
<reference evidence="2 3" key="1">
    <citation type="submission" date="2023-11" db="EMBL/GenBank/DDBJ databases">
        <title>MicrobeMod: A computational toolkit for identifying prokaryotic methylation and restriction-modification with nanopore sequencing.</title>
        <authorList>
            <person name="Crits-Christoph A."/>
            <person name="Kang S.C."/>
            <person name="Lee H."/>
            <person name="Ostrov N."/>
        </authorList>
    </citation>
    <scope>NUCLEOTIDE SEQUENCE [LARGE SCALE GENOMIC DNA]</scope>
    <source>
        <strain evidence="2 3">ATCC BAA-805</strain>
    </source>
</reference>
<dbReference type="Gene3D" id="3.30.565.60">
    <property type="match status" value="1"/>
</dbReference>
<proteinExistence type="predicted"/>
<organism evidence="2 3">
    <name type="scientific">Vreelandella neptunia</name>
    <dbReference type="NCBI Taxonomy" id="115551"/>
    <lineage>
        <taxon>Bacteria</taxon>
        <taxon>Pseudomonadati</taxon>
        <taxon>Pseudomonadota</taxon>
        <taxon>Gammaproteobacteria</taxon>
        <taxon>Oceanospirillales</taxon>
        <taxon>Halomonadaceae</taxon>
        <taxon>Vreelandella</taxon>
    </lineage>
</organism>
<accession>A0ABZ0YTC2</accession>
<dbReference type="EMBL" id="CP140255">
    <property type="protein sequence ID" value="WQH15231.1"/>
    <property type="molecule type" value="Genomic_DNA"/>
</dbReference>
<dbReference type="InterPro" id="IPR038475">
    <property type="entry name" value="RecG_C_sf"/>
</dbReference>
<dbReference type="RefSeq" id="WP_290279468.1">
    <property type="nucleotide sequence ID" value="NZ_CP140255.1"/>
</dbReference>
<name>A0ABZ0YTC2_9GAMM</name>
<feature type="domain" description="Filamentation induced by cAMP protein Fic-like C-terminal" evidence="1">
    <location>
        <begin position="82"/>
        <end position="142"/>
    </location>
</feature>
<dbReference type="Proteomes" id="UP001324794">
    <property type="component" value="Chromosome"/>
</dbReference>
<protein>
    <recommendedName>
        <fullName evidence="1">Filamentation induced by cAMP protein Fic-like C-terminal domain-containing protein</fullName>
    </recommendedName>
</protein>
<evidence type="ECO:0000259" key="1">
    <source>
        <dbReference type="Pfam" id="PF21247"/>
    </source>
</evidence>
<keyword evidence="3" id="KW-1185">Reference proteome</keyword>
<sequence length="156" mass="17333">MGEFLKELDLTEGRSTGVPKILRVMKANGSPAPVFETDDERSFFLIRLPVHQGFSVDKEAVAEVTPEVTEQVGTKQGISKEQVDLLQCCVEEARITHLMKVTGRSNRTKFRAAVLNPLLDLGLIEMTQPDSPRSPTQKYRLTGLGKQVLATKDTHQ</sequence>